<evidence type="ECO:0000256" key="5">
    <source>
        <dbReference type="PIRSR" id="PIRSR006278-2"/>
    </source>
</evidence>
<feature type="domain" description="Tryptophan synthase beta chain-like PALP" evidence="6">
    <location>
        <begin position="13"/>
        <end position="197"/>
    </location>
</feature>
<dbReference type="InterPro" id="IPR036052">
    <property type="entry name" value="TrpB-like_PALP_sf"/>
</dbReference>
<evidence type="ECO:0000259" key="6">
    <source>
        <dbReference type="Pfam" id="PF00291"/>
    </source>
</evidence>
<dbReference type="PANTHER" id="PTHR43780:SF2">
    <property type="entry name" value="1-AMINOCYCLOPROPANE-1-CARBOXYLATE DEAMINASE-RELATED"/>
    <property type="match status" value="1"/>
</dbReference>
<evidence type="ECO:0000313" key="8">
    <source>
        <dbReference type="Proteomes" id="UP000650081"/>
    </source>
</evidence>
<comment type="caution">
    <text evidence="7">The sequence shown here is derived from an EMBL/GenBank/DDBJ whole genome shotgun (WGS) entry which is preliminary data.</text>
</comment>
<evidence type="ECO:0000256" key="2">
    <source>
        <dbReference type="ARBA" id="ARBA00008639"/>
    </source>
</evidence>
<dbReference type="RefSeq" id="WP_187468128.1">
    <property type="nucleotide sequence ID" value="NZ_JACSIT010000149.1"/>
</dbReference>
<proteinExistence type="inferred from homology"/>
<evidence type="ECO:0000256" key="4">
    <source>
        <dbReference type="PIRSR" id="PIRSR006278-1"/>
    </source>
</evidence>
<comment type="cofactor">
    <cofactor evidence="1">
        <name>pyridoxal 5'-phosphate</name>
        <dbReference type="ChEBI" id="CHEBI:597326"/>
    </cofactor>
</comment>
<protein>
    <submittedName>
        <fullName evidence="7">Pyridoxal-phosphate dependent enzyme</fullName>
    </submittedName>
</protein>
<keyword evidence="8" id="KW-1185">Reference proteome</keyword>
<dbReference type="Gene3D" id="3.40.50.1100">
    <property type="match status" value="2"/>
</dbReference>
<keyword evidence="3 5" id="KW-0663">Pyridoxal phosphate</keyword>
<dbReference type="Pfam" id="PF00291">
    <property type="entry name" value="PALP"/>
    <property type="match status" value="1"/>
</dbReference>
<accession>A0A923PRG1</accession>
<organism evidence="7 8">
    <name type="scientific">Neolewinella lacunae</name>
    <dbReference type="NCBI Taxonomy" id="1517758"/>
    <lineage>
        <taxon>Bacteria</taxon>
        <taxon>Pseudomonadati</taxon>
        <taxon>Bacteroidota</taxon>
        <taxon>Saprospiria</taxon>
        <taxon>Saprospirales</taxon>
        <taxon>Lewinellaceae</taxon>
        <taxon>Neolewinella</taxon>
    </lineage>
</organism>
<dbReference type="PIRSF" id="PIRSF006278">
    <property type="entry name" value="ACCD_DCysDesulf"/>
    <property type="match status" value="1"/>
</dbReference>
<dbReference type="EMBL" id="JACSIT010000149">
    <property type="protein sequence ID" value="MBC6996108.1"/>
    <property type="molecule type" value="Genomic_DNA"/>
</dbReference>
<comment type="similarity">
    <text evidence="2">Belongs to the ACC deaminase/D-cysteine desulfhydrase family.</text>
</comment>
<dbReference type="InterPro" id="IPR001926">
    <property type="entry name" value="TrpB-like_PALP"/>
</dbReference>
<reference evidence="7" key="1">
    <citation type="submission" date="2020-08" db="EMBL/GenBank/DDBJ databases">
        <title>Lewinella bacteria from marine environments.</title>
        <authorList>
            <person name="Zhong Y."/>
        </authorList>
    </citation>
    <scope>NUCLEOTIDE SEQUENCE</scope>
    <source>
        <strain evidence="7">KCTC 42187</strain>
    </source>
</reference>
<gene>
    <name evidence="7" type="ORF">H9S92_18200</name>
</gene>
<evidence type="ECO:0000256" key="1">
    <source>
        <dbReference type="ARBA" id="ARBA00001933"/>
    </source>
</evidence>
<dbReference type="SUPFAM" id="SSF53686">
    <property type="entry name" value="Tryptophan synthase beta subunit-like PLP-dependent enzymes"/>
    <property type="match status" value="1"/>
</dbReference>
<evidence type="ECO:0000256" key="3">
    <source>
        <dbReference type="ARBA" id="ARBA00022898"/>
    </source>
</evidence>
<evidence type="ECO:0000313" key="7">
    <source>
        <dbReference type="EMBL" id="MBC6996108.1"/>
    </source>
</evidence>
<dbReference type="Proteomes" id="UP000650081">
    <property type="component" value="Unassembled WGS sequence"/>
</dbReference>
<dbReference type="GO" id="GO:0019148">
    <property type="term" value="F:D-cysteine desulfhydrase activity"/>
    <property type="evidence" value="ECO:0007669"/>
    <property type="project" value="TreeGrafter"/>
</dbReference>
<sequence>MHSPLAPWNHPAAAAAGVRLYVKRDDLLTPAPGTALQGNKVRKLGGILTAALEQREPPVLASFGGAYSNHLSALATAGRLFSIPIVLYVRGEEADNAVLTRARADGAHLIPLSRTEYRMKGQAEWLAARSSDLAQAYQRPAEQIWWLPEGGTTAESALQTGALYPEIVNDLHGQVPDFLCLSAGTGGTAAGVIAAAQPPTRIEVFPALKGDWMSASIRALLPNPDQGNWSLITDYHFGGYGKFPEAWRMASPGIATRAALPEPGLPPLEPIYTAKLFFGVLDRLRRRVYPAGSTVVIIHSGGIY</sequence>
<dbReference type="InterPro" id="IPR027278">
    <property type="entry name" value="ACCD_DCysDesulf"/>
</dbReference>
<feature type="modified residue" description="N6-(pyridoxal phosphate)lysine" evidence="5">
    <location>
        <position position="40"/>
    </location>
</feature>
<feature type="active site" description="Nucleophile" evidence="4">
    <location>
        <position position="68"/>
    </location>
</feature>
<dbReference type="PANTHER" id="PTHR43780">
    <property type="entry name" value="1-AMINOCYCLOPROPANE-1-CARBOXYLATE DEAMINASE-RELATED"/>
    <property type="match status" value="1"/>
</dbReference>
<dbReference type="AlphaFoldDB" id="A0A923PRG1"/>
<name>A0A923PRG1_9BACT</name>